<dbReference type="Proteomes" id="UP000006671">
    <property type="component" value="Unassembled WGS sequence"/>
</dbReference>
<dbReference type="EMBL" id="GG738901">
    <property type="protein sequence ID" value="EFC39231.1"/>
    <property type="molecule type" value="Genomic_DNA"/>
</dbReference>
<feature type="domain" description="Synapsin ATP-binding" evidence="3">
    <location>
        <begin position="582"/>
        <end position="794"/>
    </location>
</feature>
<feature type="compositionally biased region" description="Basic residues" evidence="1">
    <location>
        <begin position="11"/>
        <end position="26"/>
    </location>
</feature>
<dbReference type="VEuPathDB" id="AmoebaDB:NAEGRDRAFT_52582"/>
<proteinExistence type="predicted"/>
<name>D2VVG1_NAEGR</name>
<evidence type="ECO:0000259" key="2">
    <source>
        <dbReference type="Pfam" id="PF02078"/>
    </source>
</evidence>
<dbReference type="SUPFAM" id="SSF52440">
    <property type="entry name" value="PreATP-grasp domain"/>
    <property type="match status" value="1"/>
</dbReference>
<feature type="region of interest" description="Disordered" evidence="1">
    <location>
        <begin position="169"/>
        <end position="200"/>
    </location>
</feature>
<feature type="compositionally biased region" description="Polar residues" evidence="1">
    <location>
        <begin position="169"/>
        <end position="179"/>
    </location>
</feature>
<organism evidence="5">
    <name type="scientific">Naegleria gruberi</name>
    <name type="common">Amoeba</name>
    <dbReference type="NCBI Taxonomy" id="5762"/>
    <lineage>
        <taxon>Eukaryota</taxon>
        <taxon>Discoba</taxon>
        <taxon>Heterolobosea</taxon>
        <taxon>Tetramitia</taxon>
        <taxon>Eutetramitia</taxon>
        <taxon>Vahlkampfiidae</taxon>
        <taxon>Naegleria</taxon>
    </lineage>
</organism>
<dbReference type="RefSeq" id="XP_002671975.1">
    <property type="nucleotide sequence ID" value="XM_002671929.1"/>
</dbReference>
<dbReference type="GeneID" id="8853494"/>
<dbReference type="InterPro" id="IPR020898">
    <property type="entry name" value="Synapsin_ATP-bd_dom"/>
</dbReference>
<gene>
    <name evidence="4" type="ORF">NAEGRDRAFT_52582</name>
</gene>
<dbReference type="SUPFAM" id="SSF56059">
    <property type="entry name" value="Glutathione synthetase ATP-binding domain-like"/>
    <property type="match status" value="1"/>
</dbReference>
<dbReference type="InterPro" id="IPR020897">
    <property type="entry name" value="Synapsin_pre-ATP-grasp_dom"/>
</dbReference>
<dbReference type="Pfam" id="PF02750">
    <property type="entry name" value="Synapsin_C"/>
    <property type="match status" value="1"/>
</dbReference>
<dbReference type="PANTHER" id="PTHR10841">
    <property type="entry name" value="SYNAPSIN"/>
    <property type="match status" value="1"/>
</dbReference>
<dbReference type="Gene3D" id="3.30.470.20">
    <property type="entry name" value="ATP-grasp fold, B domain"/>
    <property type="match status" value="1"/>
</dbReference>
<dbReference type="Gene3D" id="3.40.50.20">
    <property type="match status" value="1"/>
</dbReference>
<dbReference type="Gene3D" id="3.30.1490.20">
    <property type="entry name" value="ATP-grasp fold, A domain"/>
    <property type="match status" value="1"/>
</dbReference>
<dbReference type="AlphaFoldDB" id="D2VVG1"/>
<evidence type="ECO:0000313" key="5">
    <source>
        <dbReference type="Proteomes" id="UP000006671"/>
    </source>
</evidence>
<dbReference type="KEGG" id="ngr:NAEGRDRAFT_52582"/>
<reference evidence="4 5" key="1">
    <citation type="journal article" date="2010" name="Cell">
        <title>The genome of Naegleria gruberi illuminates early eukaryotic versatility.</title>
        <authorList>
            <person name="Fritz-Laylin L.K."/>
            <person name="Prochnik S.E."/>
            <person name="Ginger M.L."/>
            <person name="Dacks J.B."/>
            <person name="Carpenter M.L."/>
            <person name="Field M.C."/>
            <person name="Kuo A."/>
            <person name="Paredez A."/>
            <person name="Chapman J."/>
            <person name="Pham J."/>
            <person name="Shu S."/>
            <person name="Neupane R."/>
            <person name="Cipriano M."/>
            <person name="Mancuso J."/>
            <person name="Tu H."/>
            <person name="Salamov A."/>
            <person name="Lindquist E."/>
            <person name="Shapiro H."/>
            <person name="Lucas S."/>
            <person name="Grigoriev I.V."/>
            <person name="Cande W.Z."/>
            <person name="Fulton C."/>
            <person name="Rokhsar D.S."/>
            <person name="Dawson S.C."/>
        </authorList>
    </citation>
    <scope>NUCLEOTIDE SEQUENCE [LARGE SCALE GENOMIC DNA]</scope>
    <source>
        <strain evidence="4 5">NEG-M</strain>
    </source>
</reference>
<dbReference type="InParanoid" id="D2VVG1"/>
<evidence type="ECO:0000259" key="3">
    <source>
        <dbReference type="Pfam" id="PF02750"/>
    </source>
</evidence>
<keyword evidence="5" id="KW-1185">Reference proteome</keyword>
<dbReference type="STRING" id="5762.D2VVG1"/>
<evidence type="ECO:0000256" key="1">
    <source>
        <dbReference type="SAM" id="MobiDB-lite"/>
    </source>
</evidence>
<dbReference type="eggNOG" id="KOG3895">
    <property type="taxonomic scope" value="Eukaryota"/>
</dbReference>
<dbReference type="OrthoDB" id="10249572at2759"/>
<feature type="domain" description="Synapsin pre-ATP-grasp" evidence="2">
    <location>
        <begin position="467"/>
        <end position="580"/>
    </location>
</feature>
<accession>D2VVG1</accession>
<dbReference type="GO" id="GO:0005524">
    <property type="term" value="F:ATP binding"/>
    <property type="evidence" value="ECO:0007669"/>
    <property type="project" value="InterPro"/>
</dbReference>
<feature type="region of interest" description="Disordered" evidence="1">
    <location>
        <begin position="1"/>
        <end position="32"/>
    </location>
</feature>
<dbReference type="PANTHER" id="PTHR10841:SF17">
    <property type="entry name" value="SYNAPSIN"/>
    <property type="match status" value="1"/>
</dbReference>
<dbReference type="Pfam" id="PF02078">
    <property type="entry name" value="Synapsin"/>
    <property type="match status" value="1"/>
</dbReference>
<dbReference type="InterPro" id="IPR016185">
    <property type="entry name" value="PreATP-grasp_dom_sf"/>
</dbReference>
<sequence>MMSPPPSSSHHQQHHQHHHNHHHLHHSTLPPLNSFHNYTAGVMQHFDGFHGGSATSPYGSPSFSLPTTPTSNYGLGNGQSSVGIASPLPNVLHSPSSVGTSPQLNNGSNVMVNKPSTSAFGKVSTAPTPSEIVPNFVIDQVSKITNRDEYEPISHENLMSIRKSKIISPNNDISKSKNQSTSEDEDYDDDGSDSAQKTKSDKKKYHPIACVQCRCEQRYGLLDLAEESHKHAEKEVARLIDHFTNFYMVACYINMALYESGGGNYKKARFYLNNVNFYFEDEENMNKDFNFYEQNLKKFRVFVVGSCHSDIDNIGSLGTFVEMMPRMFKLASGGQDMQLPPECWQVFNSRNVTPDNYMLFMQIMDMVSKAFEKYRAILYGMATDCHSPTFFRFQDLQRAFINNGIRFLLLEKVVNVASNFAEETALKITLLTEHDLFPSTTSKIISTAHTTFTTSKKMSSSSASSESKFAILVIDSEQNNWDLLFSENNLLTKYNLEIEQTTWENIASVTSFNDGNNKKRACEISLRPWKTTCTFNDRRNRQRIFHANFVLVRKLVQGLKIDQHNYVNHLLGMMHCNLPSINSLHSIYLNLQRPFIHGILSGIRDEKGADKFPLIDQYYHGEPNSILFTPSSSDKVVIKVGSAEAGFGKVLLDNNNGTLRDFGGCITRYNDFFTSEPFIANRKCDIRLQKIGKNIRVYERVSSNWKGNVGNSILKEVEVKKHYKEWIKWVDEAVKSKMGSPMEIFTLDAIQVEPEPGKFVEYILEINDCASGLAPDNLQEDIRNIRDLVISKISDLV</sequence>
<feature type="compositionally biased region" description="Acidic residues" evidence="1">
    <location>
        <begin position="182"/>
        <end position="192"/>
    </location>
</feature>
<dbReference type="InterPro" id="IPR013815">
    <property type="entry name" value="ATP_grasp_subdomain_1"/>
</dbReference>
<protein>
    <submittedName>
        <fullName evidence="4">Predicted protein</fullName>
    </submittedName>
</protein>
<evidence type="ECO:0000313" key="4">
    <source>
        <dbReference type="EMBL" id="EFC39231.1"/>
    </source>
</evidence>